<dbReference type="PROSITE" id="PS00113">
    <property type="entry name" value="ADENYLATE_KINASE"/>
    <property type="match status" value="1"/>
</dbReference>
<dbReference type="InterPro" id="IPR036193">
    <property type="entry name" value="ADK_active_lid_dom_sf"/>
</dbReference>
<feature type="domain" description="Adenylate kinase active site lid" evidence="6">
    <location>
        <begin position="186"/>
        <end position="221"/>
    </location>
</feature>
<evidence type="ECO:0000256" key="2">
    <source>
        <dbReference type="ARBA" id="ARBA00022741"/>
    </source>
</evidence>
<dbReference type="CDD" id="cd01428">
    <property type="entry name" value="ADK"/>
    <property type="match status" value="1"/>
</dbReference>
<dbReference type="AlphaFoldDB" id="G0SHV0"/>
<name>G0SHV0_CHATD</name>
<dbReference type="RefSeq" id="XP_006697602.1">
    <property type="nucleotide sequence ID" value="XM_006697539.1"/>
</dbReference>
<dbReference type="GO" id="GO:0006172">
    <property type="term" value="P:ADP biosynthetic process"/>
    <property type="evidence" value="ECO:0007669"/>
    <property type="project" value="UniProtKB-UniRule"/>
</dbReference>
<comment type="function">
    <text evidence="5">Involved in maintaining the homeostasis of cellular nucleotides by catalyzing the interconversion of nucleoside phosphates. Has GTP:AMP phosphotransferase and ITP:AMP phosphotransferase activities.</text>
</comment>
<dbReference type="GO" id="GO:0046899">
    <property type="term" value="F:nucleoside triphosphate adenylate kinase activity"/>
    <property type="evidence" value="ECO:0007669"/>
    <property type="project" value="UniProtKB-UniRule"/>
</dbReference>
<keyword evidence="8" id="KW-1185">Reference proteome</keyword>
<keyword evidence="3 5" id="KW-0418">Kinase</keyword>
<feature type="binding site" evidence="5">
    <location>
        <position position="156"/>
    </location>
    <ligand>
        <name>AMP</name>
        <dbReference type="ChEBI" id="CHEBI:456215"/>
    </ligand>
</feature>
<dbReference type="OrthoDB" id="439792at2759"/>
<evidence type="ECO:0000259" key="6">
    <source>
        <dbReference type="Pfam" id="PF05191"/>
    </source>
</evidence>
<organism evidence="8">
    <name type="scientific">Chaetomium thermophilum (strain DSM 1495 / CBS 144.50 / IMI 039719)</name>
    <name type="common">Thermochaetoides thermophila</name>
    <dbReference type="NCBI Taxonomy" id="759272"/>
    <lineage>
        <taxon>Eukaryota</taxon>
        <taxon>Fungi</taxon>
        <taxon>Dikarya</taxon>
        <taxon>Ascomycota</taxon>
        <taxon>Pezizomycotina</taxon>
        <taxon>Sordariomycetes</taxon>
        <taxon>Sordariomycetidae</taxon>
        <taxon>Sordariales</taxon>
        <taxon>Chaetomiaceae</taxon>
        <taxon>Thermochaetoides</taxon>
    </lineage>
</organism>
<dbReference type="OMA" id="IKVENTM"/>
<evidence type="ECO:0000313" key="7">
    <source>
        <dbReference type="EMBL" id="EGS17020.1"/>
    </source>
</evidence>
<dbReference type="PANTHER" id="PTHR23359">
    <property type="entry name" value="NUCLEOTIDE KINASE"/>
    <property type="match status" value="1"/>
</dbReference>
<comment type="subunit">
    <text evidence="5">Monomer.</text>
</comment>
<dbReference type="HOGENOM" id="CLU_032354_1_1_1"/>
<feature type="binding site" evidence="5">
    <location>
        <position position="186"/>
    </location>
    <ligand>
        <name>GTP</name>
        <dbReference type="ChEBI" id="CHEBI:37565"/>
    </ligand>
</feature>
<dbReference type="InterPro" id="IPR000850">
    <property type="entry name" value="Adenylat/UMP-CMP_kin"/>
</dbReference>
<dbReference type="InterPro" id="IPR033690">
    <property type="entry name" value="Adenylat_kinase_CS"/>
</dbReference>
<gene>
    <name evidence="5" type="primary">ADK2</name>
    <name evidence="7" type="ORF">CTHT_0073460</name>
</gene>
<evidence type="ECO:0000256" key="5">
    <source>
        <dbReference type="HAMAP-Rule" id="MF_03169"/>
    </source>
</evidence>
<keyword evidence="2 5" id="KW-0547">Nucleotide-binding</keyword>
<feature type="binding site" evidence="5">
    <location>
        <position position="219"/>
    </location>
    <ligand>
        <name>AMP</name>
        <dbReference type="ChEBI" id="CHEBI:456215"/>
    </ligand>
</feature>
<dbReference type="HAMAP" id="MF_03169">
    <property type="entry name" value="Adenylate_kinase_AK3"/>
    <property type="match status" value="1"/>
</dbReference>
<dbReference type="GO" id="GO:0005525">
    <property type="term" value="F:GTP binding"/>
    <property type="evidence" value="ECO:0007669"/>
    <property type="project" value="UniProtKB-KW"/>
</dbReference>
<reference evidence="7 8" key="1">
    <citation type="journal article" date="2011" name="Cell">
        <title>Insight into structure and assembly of the nuclear pore complex by utilizing the genome of a eukaryotic thermophile.</title>
        <authorList>
            <person name="Amlacher S."/>
            <person name="Sarges P."/>
            <person name="Flemming D."/>
            <person name="van Noort V."/>
            <person name="Kunze R."/>
            <person name="Devos D.P."/>
            <person name="Arumugam M."/>
            <person name="Bork P."/>
            <person name="Hurt E."/>
        </authorList>
    </citation>
    <scope>NUCLEOTIDE SEQUENCE [LARGE SCALE GENOMIC DNA]</scope>
    <source>
        <strain evidence="8">DSM 1495 / CBS 144.50 / IMI 039719</strain>
    </source>
</reference>
<dbReference type="Proteomes" id="UP000008066">
    <property type="component" value="Unassembled WGS sequence"/>
</dbReference>
<dbReference type="PRINTS" id="PR00094">
    <property type="entry name" value="ADENYLTKNASE"/>
</dbReference>
<feature type="binding site" evidence="5">
    <location>
        <position position="43"/>
    </location>
    <ligand>
        <name>AMP</name>
        <dbReference type="ChEBI" id="CHEBI:456215"/>
    </ligand>
</feature>
<dbReference type="Gene3D" id="3.40.50.300">
    <property type="entry name" value="P-loop containing nucleotide triphosphate hydrolases"/>
    <property type="match status" value="2"/>
</dbReference>
<dbReference type="Pfam" id="PF05191">
    <property type="entry name" value="ADK_lid"/>
    <property type="match status" value="1"/>
</dbReference>
<comment type="domain">
    <text evidence="5">Consists of three domains, a large central CORE domain and two small peripheral domains, NMPbind and LID, which undergo movements during catalysis. The LID domain closes over the site of phosphoryl transfer upon GTP binding. Assembling and dissambling the active center during each catalytic cycle provides an effective means to prevent GTP hydrolysis.</text>
</comment>
<feature type="binding site" evidence="5">
    <location>
        <position position="230"/>
    </location>
    <ligand>
        <name>AMP</name>
        <dbReference type="ChEBI" id="CHEBI:456215"/>
    </ligand>
</feature>
<dbReference type="SUPFAM" id="SSF52540">
    <property type="entry name" value="P-loop containing nucleoside triphosphate hydrolases"/>
    <property type="match status" value="1"/>
</dbReference>
<dbReference type="HAMAP" id="MF_00235">
    <property type="entry name" value="Adenylate_kinase_Adk"/>
    <property type="match status" value="1"/>
</dbReference>
<feature type="binding site" evidence="5">
    <location>
        <begin position="64"/>
        <end position="66"/>
    </location>
    <ligand>
        <name>AMP</name>
        <dbReference type="ChEBI" id="CHEBI:456215"/>
    </ligand>
</feature>
<comment type="catalytic activity">
    <reaction evidence="5">
        <text>a ribonucleoside 5'-triphosphate + AMP = a ribonucleoside 5'-diphosphate + ADP</text>
        <dbReference type="Rhea" id="RHEA:13749"/>
        <dbReference type="ChEBI" id="CHEBI:57930"/>
        <dbReference type="ChEBI" id="CHEBI:61557"/>
        <dbReference type="ChEBI" id="CHEBI:456215"/>
        <dbReference type="ChEBI" id="CHEBI:456216"/>
        <dbReference type="EC" id="2.7.4.10"/>
    </reaction>
</comment>
<dbReference type="InterPro" id="IPR007862">
    <property type="entry name" value="Adenylate_kinase_lid-dom"/>
</dbReference>
<dbReference type="InterPro" id="IPR028586">
    <property type="entry name" value="AK3/Ak4_mitochondrial"/>
</dbReference>
<proteinExistence type="inferred from homology"/>
<feature type="binding site" evidence="5">
    <location>
        <begin position="195"/>
        <end position="196"/>
    </location>
    <ligand>
        <name>GTP</name>
        <dbReference type="ChEBI" id="CHEBI:37565"/>
    </ligand>
</feature>
<dbReference type="SUPFAM" id="SSF57774">
    <property type="entry name" value="Microbial and mitochondrial ADK, insert 'zinc finger' domain"/>
    <property type="match status" value="1"/>
</dbReference>
<comment type="subcellular location">
    <subcellularLocation>
        <location evidence="5">Mitochondrion matrix</location>
    </subcellularLocation>
</comment>
<keyword evidence="5" id="KW-0342">GTP-binding</keyword>
<keyword evidence="4 5" id="KW-0496">Mitochondrion</keyword>
<dbReference type="GO" id="GO:0004017">
    <property type="term" value="F:AMP kinase activity"/>
    <property type="evidence" value="ECO:0007669"/>
    <property type="project" value="InterPro"/>
</dbReference>
<feature type="binding site" evidence="5">
    <location>
        <begin position="149"/>
        <end position="152"/>
    </location>
    <ligand>
        <name>AMP</name>
        <dbReference type="ChEBI" id="CHEBI:456215"/>
    </ligand>
</feature>
<accession>G0SHV0</accession>
<feature type="region of interest" description="LID" evidence="5">
    <location>
        <begin position="185"/>
        <end position="222"/>
    </location>
</feature>
<keyword evidence="1 5" id="KW-0808">Transferase</keyword>
<evidence type="ECO:0000313" key="8">
    <source>
        <dbReference type="Proteomes" id="UP000008066"/>
    </source>
</evidence>
<dbReference type="GO" id="GO:0046041">
    <property type="term" value="P:ITP metabolic process"/>
    <property type="evidence" value="ECO:0007669"/>
    <property type="project" value="UniProtKB-UniRule"/>
</dbReference>
<dbReference type="GO" id="GO:0005524">
    <property type="term" value="F:ATP binding"/>
    <property type="evidence" value="ECO:0007669"/>
    <property type="project" value="InterPro"/>
</dbReference>
<dbReference type="GO" id="GO:0046039">
    <property type="term" value="P:GTP metabolic process"/>
    <property type="evidence" value="ECO:0007669"/>
    <property type="project" value="UniProtKB-UniRule"/>
</dbReference>
<feature type="binding site" evidence="5">
    <location>
        <position position="259"/>
    </location>
    <ligand>
        <name>GTP</name>
        <dbReference type="ChEBI" id="CHEBI:37565"/>
    </ligand>
</feature>
<dbReference type="EMBL" id="GL988048">
    <property type="protein sequence ID" value="EGS17020.1"/>
    <property type="molecule type" value="Genomic_DNA"/>
</dbReference>
<evidence type="ECO:0000256" key="3">
    <source>
        <dbReference type="ARBA" id="ARBA00022777"/>
    </source>
</evidence>
<protein>
    <recommendedName>
        <fullName evidence="5">GTP:AMP phosphotransferase, mitochondrial</fullName>
        <ecNumber evidence="5">2.7.4.10</ecNumber>
    </recommendedName>
    <alternativeName>
        <fullName evidence="5">Adenylate kinase 3</fullName>
        <shortName evidence="5">AK 3</shortName>
    </alternativeName>
</protein>
<dbReference type="EC" id="2.7.4.10" evidence="5"/>
<dbReference type="STRING" id="759272.G0SHV0"/>
<evidence type="ECO:0000256" key="1">
    <source>
        <dbReference type="ARBA" id="ARBA00022679"/>
    </source>
</evidence>
<dbReference type="eggNOG" id="KOG3078">
    <property type="taxonomic scope" value="Eukaryota"/>
</dbReference>
<dbReference type="Pfam" id="PF00406">
    <property type="entry name" value="ADK"/>
    <property type="match status" value="2"/>
</dbReference>
<dbReference type="GO" id="GO:0005759">
    <property type="term" value="C:mitochondrial matrix"/>
    <property type="evidence" value="ECO:0007669"/>
    <property type="project" value="UniProtKB-SubCell"/>
</dbReference>
<dbReference type="InterPro" id="IPR027417">
    <property type="entry name" value="P-loop_NTPase"/>
</dbReference>
<dbReference type="GeneID" id="18261384"/>
<feature type="binding site" evidence="5">
    <location>
        <position position="38"/>
    </location>
    <ligand>
        <name>AMP</name>
        <dbReference type="ChEBI" id="CHEBI:456215"/>
    </ligand>
</feature>
<dbReference type="KEGG" id="cthr:CTHT_0073460"/>
<feature type="region of interest" description="NMPbind" evidence="5">
    <location>
        <begin position="37"/>
        <end position="66"/>
    </location>
</feature>
<comment type="similarity">
    <text evidence="5">Belongs to the adenylate kinase family. AK3 subfamily.</text>
</comment>
<sequence>MRLRTAARVILVGAPGVGKGTQSQRLLRRFPQLSSISSGDLLRYHVKERTPLGIKVEGIMKSGGLVPDELILRLITNEFHTRGWLRPANPADSVMTLASSVITNHSATTEHSRTVAEEADAFISSPSHARGFLRPQINDDPSASFLLDGFPRTQNQAERLDEIVPINLAVWLKTPLEVILERISGRWVHEPSGRVYNDSFNPPKVPGRDDVTGEPLAKRADDSEEVYRARWAKFLETSEPLLEHYAKKGVLWEVEGMSSDEITPKLFAEFERRFAE</sequence>
<evidence type="ECO:0000256" key="4">
    <source>
        <dbReference type="ARBA" id="ARBA00023128"/>
    </source>
</evidence>
<feature type="binding site" evidence="5">
    <location>
        <begin position="16"/>
        <end position="21"/>
    </location>
    <ligand>
        <name>GTP</name>
        <dbReference type="ChEBI" id="CHEBI:37565"/>
    </ligand>
</feature>
<dbReference type="GO" id="GO:0046033">
    <property type="term" value="P:AMP metabolic process"/>
    <property type="evidence" value="ECO:0007669"/>
    <property type="project" value="UniProtKB-UniRule"/>
</dbReference>